<dbReference type="Gene3D" id="3.10.450.50">
    <property type="match status" value="1"/>
</dbReference>
<organism evidence="1 2">
    <name type="scientific">Trichoderma harzianum</name>
    <name type="common">Hypocrea lixii</name>
    <dbReference type="NCBI Taxonomy" id="5544"/>
    <lineage>
        <taxon>Eukaryota</taxon>
        <taxon>Fungi</taxon>
        <taxon>Dikarya</taxon>
        <taxon>Ascomycota</taxon>
        <taxon>Pezizomycotina</taxon>
        <taxon>Sordariomycetes</taxon>
        <taxon>Hypocreomycetidae</taxon>
        <taxon>Hypocreales</taxon>
        <taxon>Hypocreaceae</taxon>
        <taxon>Trichoderma</taxon>
    </lineage>
</organism>
<dbReference type="AlphaFoldDB" id="A0A0F9ZJ63"/>
<protein>
    <recommendedName>
        <fullName evidence="3">SnoaL-like domain-containing protein</fullName>
    </recommendedName>
</protein>
<comment type="caution">
    <text evidence="1">The sequence shown here is derived from an EMBL/GenBank/DDBJ whole genome shotgun (WGS) entry which is preliminary data.</text>
</comment>
<dbReference type="SUPFAM" id="SSF54427">
    <property type="entry name" value="NTF2-like"/>
    <property type="match status" value="1"/>
</dbReference>
<evidence type="ECO:0000313" key="1">
    <source>
        <dbReference type="EMBL" id="KKP00357.1"/>
    </source>
</evidence>
<dbReference type="InterPro" id="IPR032710">
    <property type="entry name" value="NTF2-like_dom_sf"/>
</dbReference>
<sequence>MAPSRSQLIDTANAFIEAYNQWTVSDILSMQSPSCTHRVLPGNRPARTRAEFGEFLERTIPIIRNFRLHTVDTSPWIVDVEARRVTMHLKSTGESDIGAYNNEYVFMITISEDGEKVDGILEFLDSLYTSEFVGSLAKQTGQALG</sequence>
<evidence type="ECO:0008006" key="3">
    <source>
        <dbReference type="Google" id="ProtNLM"/>
    </source>
</evidence>
<dbReference type="OMA" id="TDIGPYA"/>
<name>A0A0F9ZJ63_TRIHA</name>
<proteinExistence type="predicted"/>
<dbReference type="PANTHER" id="PTHR39598">
    <property type="entry name" value="AUSTINOL SYNTHESIS PROTEIN F-RELATED"/>
    <property type="match status" value="1"/>
</dbReference>
<accession>A0A0F9ZJ63</accession>
<reference evidence="2" key="1">
    <citation type="journal article" date="2015" name="Genome Announc.">
        <title>Draft whole-genome sequence of the biocontrol agent Trichoderma harzianum T6776.</title>
        <authorList>
            <person name="Baroncelli R."/>
            <person name="Piaggeschi G."/>
            <person name="Fiorini L."/>
            <person name="Bertolini E."/>
            <person name="Zapparata A."/>
            <person name="Pe M.E."/>
            <person name="Sarrocco S."/>
            <person name="Vannacci G."/>
        </authorList>
    </citation>
    <scope>NUCLEOTIDE SEQUENCE [LARGE SCALE GENOMIC DNA]</scope>
    <source>
        <strain evidence="2">T6776</strain>
    </source>
</reference>
<dbReference type="OrthoDB" id="3758478at2759"/>
<evidence type="ECO:0000313" key="2">
    <source>
        <dbReference type="Proteomes" id="UP000034112"/>
    </source>
</evidence>
<dbReference type="EMBL" id="JOKZ01000258">
    <property type="protein sequence ID" value="KKP00357.1"/>
    <property type="molecule type" value="Genomic_DNA"/>
</dbReference>
<dbReference type="InterPro" id="IPR050977">
    <property type="entry name" value="Fungal_Meroterpenoid_Isomerase"/>
</dbReference>
<dbReference type="PANTHER" id="PTHR39598:SF1">
    <property type="entry name" value="AUSTINOID BIOSYNTHESIS CLUSTERS PROTEIN F-RELATED"/>
    <property type="match status" value="1"/>
</dbReference>
<dbReference type="Proteomes" id="UP000034112">
    <property type="component" value="Unassembled WGS sequence"/>
</dbReference>
<gene>
    <name evidence="1" type="ORF">THAR02_07542</name>
</gene>